<evidence type="ECO:0000313" key="7">
    <source>
        <dbReference type="EMBL" id="MDT9594999.1"/>
    </source>
</evidence>
<feature type="domain" description="HTH tetR-type" evidence="6">
    <location>
        <begin position="14"/>
        <end position="74"/>
    </location>
</feature>
<gene>
    <name evidence="7" type="ORF">RDV89_18060</name>
</gene>
<reference evidence="7 8" key="1">
    <citation type="submission" date="2023-08" db="EMBL/GenBank/DDBJ databases">
        <title>Nocardioides seae sp. nov., a bacterium isolated from a soil.</title>
        <authorList>
            <person name="Wang X."/>
        </authorList>
    </citation>
    <scope>NUCLEOTIDE SEQUENCE [LARGE SCALE GENOMIC DNA]</scope>
    <source>
        <strain evidence="7 8">YZH12</strain>
    </source>
</reference>
<evidence type="ECO:0000256" key="3">
    <source>
        <dbReference type="ARBA" id="ARBA00023163"/>
    </source>
</evidence>
<keyword evidence="1" id="KW-0805">Transcription regulation</keyword>
<keyword evidence="2 4" id="KW-0238">DNA-binding</keyword>
<evidence type="ECO:0000256" key="2">
    <source>
        <dbReference type="ARBA" id="ARBA00023125"/>
    </source>
</evidence>
<dbReference type="InterPro" id="IPR009057">
    <property type="entry name" value="Homeodomain-like_sf"/>
</dbReference>
<dbReference type="RefSeq" id="WP_315735330.1">
    <property type="nucleotide sequence ID" value="NZ_JAVYII010000009.1"/>
</dbReference>
<evidence type="ECO:0000313" key="8">
    <source>
        <dbReference type="Proteomes" id="UP001268542"/>
    </source>
</evidence>
<evidence type="ECO:0000259" key="6">
    <source>
        <dbReference type="PROSITE" id="PS50977"/>
    </source>
</evidence>
<feature type="compositionally biased region" description="Basic and acidic residues" evidence="5">
    <location>
        <begin position="225"/>
        <end position="242"/>
    </location>
</feature>
<name>A0ABU3Q0K1_9ACTN</name>
<accession>A0ABU3Q0K1</accession>
<protein>
    <submittedName>
        <fullName evidence="7">Helix-turn-helix domain-containing protein</fullName>
    </submittedName>
</protein>
<evidence type="ECO:0000256" key="4">
    <source>
        <dbReference type="PROSITE-ProRule" id="PRU00335"/>
    </source>
</evidence>
<dbReference type="InterPro" id="IPR001647">
    <property type="entry name" value="HTH_TetR"/>
</dbReference>
<comment type="caution">
    <text evidence="7">The sequence shown here is derived from an EMBL/GenBank/DDBJ whole genome shotgun (WGS) entry which is preliminary data.</text>
</comment>
<dbReference type="Pfam" id="PF00440">
    <property type="entry name" value="TetR_N"/>
    <property type="match status" value="1"/>
</dbReference>
<dbReference type="EMBL" id="JAVYII010000009">
    <property type="protein sequence ID" value="MDT9594999.1"/>
    <property type="molecule type" value="Genomic_DNA"/>
</dbReference>
<organism evidence="7 8">
    <name type="scientific">Nocardioides imazamoxiresistens</name>
    <dbReference type="NCBI Taxonomy" id="3231893"/>
    <lineage>
        <taxon>Bacteria</taxon>
        <taxon>Bacillati</taxon>
        <taxon>Actinomycetota</taxon>
        <taxon>Actinomycetes</taxon>
        <taxon>Propionibacteriales</taxon>
        <taxon>Nocardioidaceae</taxon>
        <taxon>Nocardioides</taxon>
    </lineage>
</organism>
<dbReference type="PRINTS" id="PR00455">
    <property type="entry name" value="HTHTETR"/>
</dbReference>
<dbReference type="Proteomes" id="UP001268542">
    <property type="component" value="Unassembled WGS sequence"/>
</dbReference>
<keyword evidence="3" id="KW-0804">Transcription</keyword>
<evidence type="ECO:0000256" key="1">
    <source>
        <dbReference type="ARBA" id="ARBA00023015"/>
    </source>
</evidence>
<feature type="DNA-binding region" description="H-T-H motif" evidence="4">
    <location>
        <begin position="37"/>
        <end position="56"/>
    </location>
</feature>
<dbReference type="PANTHER" id="PTHR30055">
    <property type="entry name" value="HTH-TYPE TRANSCRIPTIONAL REGULATOR RUTR"/>
    <property type="match status" value="1"/>
</dbReference>
<dbReference type="PANTHER" id="PTHR30055:SF234">
    <property type="entry name" value="HTH-TYPE TRANSCRIPTIONAL REGULATOR BETI"/>
    <property type="match status" value="1"/>
</dbReference>
<dbReference type="InterPro" id="IPR050109">
    <property type="entry name" value="HTH-type_TetR-like_transc_reg"/>
</dbReference>
<sequence length="242" mass="25716">MPAPTRDGRTAVRHQHRRAIVDAAHRLVAQHGPAGFTVEQVAATAGVARRTVFNHFATLAALRLAVGEDVLGHVVEDFLATVERTAPGAGATPDALDAVASAAREVDLAPAVATLAGLFGVEPPHAGPDRPVVPSPVPQETFERVGAQVLERVLAVAPATDPLAAELFVTTLTNGLAVVARHWLQDTDGALDVAGRQAWDDLLERLLTQAREGYRAPRTPPETLPDAHPETPHRSPEKRNPR</sequence>
<feature type="region of interest" description="Disordered" evidence="5">
    <location>
        <begin position="210"/>
        <end position="242"/>
    </location>
</feature>
<evidence type="ECO:0000256" key="5">
    <source>
        <dbReference type="SAM" id="MobiDB-lite"/>
    </source>
</evidence>
<dbReference type="Gene3D" id="1.10.357.10">
    <property type="entry name" value="Tetracycline Repressor, domain 2"/>
    <property type="match status" value="1"/>
</dbReference>
<dbReference type="SUPFAM" id="SSF46689">
    <property type="entry name" value="Homeodomain-like"/>
    <property type="match status" value="1"/>
</dbReference>
<proteinExistence type="predicted"/>
<keyword evidence="8" id="KW-1185">Reference proteome</keyword>
<dbReference type="PROSITE" id="PS50977">
    <property type="entry name" value="HTH_TETR_2"/>
    <property type="match status" value="1"/>
</dbReference>